<evidence type="ECO:0008006" key="3">
    <source>
        <dbReference type="Google" id="ProtNLM"/>
    </source>
</evidence>
<reference evidence="1" key="1">
    <citation type="submission" date="2019-10" db="EMBL/GenBank/DDBJ databases">
        <authorList>
            <consortium name="DOE Joint Genome Institute"/>
            <person name="Kuo A."/>
            <person name="Miyauchi S."/>
            <person name="Kiss E."/>
            <person name="Drula E."/>
            <person name="Kohler A."/>
            <person name="Sanchez-Garcia M."/>
            <person name="Andreopoulos B."/>
            <person name="Barry K.W."/>
            <person name="Bonito G."/>
            <person name="Buee M."/>
            <person name="Carver A."/>
            <person name="Chen C."/>
            <person name="Cichocki N."/>
            <person name="Clum A."/>
            <person name="Culley D."/>
            <person name="Crous P.W."/>
            <person name="Fauchery L."/>
            <person name="Girlanda M."/>
            <person name="Hayes R."/>
            <person name="Keri Z."/>
            <person name="LaButti K."/>
            <person name="Lipzen A."/>
            <person name="Lombard V."/>
            <person name="Magnuson J."/>
            <person name="Maillard F."/>
            <person name="Morin E."/>
            <person name="Murat C."/>
            <person name="Nolan M."/>
            <person name="Ohm R."/>
            <person name="Pangilinan J."/>
            <person name="Pereira M."/>
            <person name="Perotto S."/>
            <person name="Peter M."/>
            <person name="Riley R."/>
            <person name="Sitrit Y."/>
            <person name="Stielow B."/>
            <person name="Szollosi G."/>
            <person name="Zifcakova L."/>
            <person name="Stursova M."/>
            <person name="Spatafora J.W."/>
            <person name="Tedersoo L."/>
            <person name="Vaario L.-M."/>
            <person name="Yamada A."/>
            <person name="Yan M."/>
            <person name="Wang P."/>
            <person name="Xu J."/>
            <person name="Bruns T."/>
            <person name="Baldrian P."/>
            <person name="Vilgalys R."/>
            <person name="Henrissat B."/>
            <person name="Grigoriev I.V."/>
            <person name="Hibbett D."/>
            <person name="Nagy L.G."/>
            <person name="Martin F.M."/>
        </authorList>
    </citation>
    <scope>NUCLEOTIDE SEQUENCE</scope>
    <source>
        <strain evidence="1">Prilba</strain>
    </source>
</reference>
<protein>
    <recommendedName>
        <fullName evidence="3">Fe2OG dioxygenase domain-containing protein</fullName>
    </recommendedName>
</protein>
<dbReference type="OrthoDB" id="27483at2759"/>
<name>A0A9P5JV12_9AGAM</name>
<organism evidence="1 2">
    <name type="scientific">Russula ochroleuca</name>
    <dbReference type="NCBI Taxonomy" id="152965"/>
    <lineage>
        <taxon>Eukaryota</taxon>
        <taxon>Fungi</taxon>
        <taxon>Dikarya</taxon>
        <taxon>Basidiomycota</taxon>
        <taxon>Agaricomycotina</taxon>
        <taxon>Agaricomycetes</taxon>
        <taxon>Russulales</taxon>
        <taxon>Russulaceae</taxon>
        <taxon>Russula</taxon>
    </lineage>
</organism>
<dbReference type="Gene3D" id="2.60.120.620">
    <property type="entry name" value="q2cbj1_9rhob like domain"/>
    <property type="match status" value="1"/>
</dbReference>
<dbReference type="AlphaFoldDB" id="A0A9P5JV12"/>
<dbReference type="PANTHER" id="PTHR33099">
    <property type="entry name" value="FE2OG DIOXYGENASE DOMAIN-CONTAINING PROTEIN"/>
    <property type="match status" value="1"/>
</dbReference>
<evidence type="ECO:0000313" key="2">
    <source>
        <dbReference type="Proteomes" id="UP000759537"/>
    </source>
</evidence>
<evidence type="ECO:0000313" key="1">
    <source>
        <dbReference type="EMBL" id="KAF8464538.1"/>
    </source>
</evidence>
<reference evidence="1" key="2">
    <citation type="journal article" date="2020" name="Nat. Commun.">
        <title>Large-scale genome sequencing of mycorrhizal fungi provides insights into the early evolution of symbiotic traits.</title>
        <authorList>
            <person name="Miyauchi S."/>
            <person name="Kiss E."/>
            <person name="Kuo A."/>
            <person name="Drula E."/>
            <person name="Kohler A."/>
            <person name="Sanchez-Garcia M."/>
            <person name="Morin E."/>
            <person name="Andreopoulos B."/>
            <person name="Barry K.W."/>
            <person name="Bonito G."/>
            <person name="Buee M."/>
            <person name="Carver A."/>
            <person name="Chen C."/>
            <person name="Cichocki N."/>
            <person name="Clum A."/>
            <person name="Culley D."/>
            <person name="Crous P.W."/>
            <person name="Fauchery L."/>
            <person name="Girlanda M."/>
            <person name="Hayes R.D."/>
            <person name="Keri Z."/>
            <person name="LaButti K."/>
            <person name="Lipzen A."/>
            <person name="Lombard V."/>
            <person name="Magnuson J."/>
            <person name="Maillard F."/>
            <person name="Murat C."/>
            <person name="Nolan M."/>
            <person name="Ohm R.A."/>
            <person name="Pangilinan J."/>
            <person name="Pereira M.F."/>
            <person name="Perotto S."/>
            <person name="Peter M."/>
            <person name="Pfister S."/>
            <person name="Riley R."/>
            <person name="Sitrit Y."/>
            <person name="Stielow J.B."/>
            <person name="Szollosi G."/>
            <person name="Zifcakova L."/>
            <person name="Stursova M."/>
            <person name="Spatafora J.W."/>
            <person name="Tedersoo L."/>
            <person name="Vaario L.M."/>
            <person name="Yamada A."/>
            <person name="Yan M."/>
            <person name="Wang P."/>
            <person name="Xu J."/>
            <person name="Bruns T."/>
            <person name="Baldrian P."/>
            <person name="Vilgalys R."/>
            <person name="Dunand C."/>
            <person name="Henrissat B."/>
            <person name="Grigoriev I.V."/>
            <person name="Hibbett D."/>
            <person name="Nagy L.G."/>
            <person name="Martin F.M."/>
        </authorList>
    </citation>
    <scope>NUCLEOTIDE SEQUENCE</scope>
    <source>
        <strain evidence="1">Prilba</strain>
    </source>
</reference>
<gene>
    <name evidence="1" type="ORF">DFH94DRAFT_395841</name>
</gene>
<comment type="caution">
    <text evidence="1">The sequence shown here is derived from an EMBL/GenBank/DDBJ whole genome shotgun (WGS) entry which is preliminary data.</text>
</comment>
<accession>A0A9P5JV12</accession>
<dbReference type="EMBL" id="WHVB01000055">
    <property type="protein sequence ID" value="KAF8464538.1"/>
    <property type="molecule type" value="Genomic_DNA"/>
</dbReference>
<keyword evidence="2" id="KW-1185">Reference proteome</keyword>
<dbReference type="Proteomes" id="UP000759537">
    <property type="component" value="Unassembled WGS sequence"/>
</dbReference>
<sequence length="469" mass="53053">METETRTHLLLTSLRESIIEKPPYISGRLQLPASYFSLFYRVAKDGPAARYINLANATPDELEQLTQACEPTSFGKKHEVLDGTYRKPGKMDSERFAPMLDPLHTDLMKIIYDCLLEGTQSTRRIKTELHELSVYSTHSIFIHLHLISCCYPGEGSFFKPHVDTPRSKKMFGSLVIVFPTPHEGGALLLRHRGHEWIFDPGQELASKGQPSIGYVAFLSDIEHEVAPVISGHCITLTYNLYFDDGGPVSANDAVSEHLTPLRLANEDAFRDAFLALLENPEFLAEGGTLAFGLRHVYPIKKNLKHVYSILKGSDAVVYRKVCALGYEPVLYVFYEPDKASDADHGMIIDKVINFDKLDPEDNDDLFGIVFREGGSLVYEERGGGSKIETSWGELPEQLEWVTPRTTFNRQKDLFKSYDEGPYGEEAVYITAHWNVCLVVRIGMAGDRLAYRTVAELNRKNKKTQGRYWY</sequence>
<proteinExistence type="predicted"/>
<dbReference type="PANTHER" id="PTHR33099:SF14">
    <property type="entry name" value="PROLYL 4-HYDROXYLASE ALPHA SUBUNIT FE(2+) 2OG DIOXYGENASE DOMAIN-CONTAINING PROTEIN"/>
    <property type="match status" value="1"/>
</dbReference>